<dbReference type="GO" id="GO:0004497">
    <property type="term" value="F:monooxygenase activity"/>
    <property type="evidence" value="ECO:0007669"/>
    <property type="project" value="UniProtKB-KW"/>
</dbReference>
<evidence type="ECO:0000259" key="3">
    <source>
        <dbReference type="Pfam" id="PF01494"/>
    </source>
</evidence>
<keyword evidence="2" id="KW-0503">Monooxygenase</keyword>
<comment type="caution">
    <text evidence="4">The sequence shown here is derived from an EMBL/GenBank/DDBJ whole genome shotgun (WGS) entry which is preliminary data.</text>
</comment>
<dbReference type="PANTHER" id="PTHR13789:SF268">
    <property type="entry name" value="5-METHYLPHENAZINE-1-CARBOXYLATE 1-MONOOXYGENASE"/>
    <property type="match status" value="1"/>
</dbReference>
<dbReference type="Proteomes" id="UP000476511">
    <property type="component" value="Unassembled WGS sequence"/>
</dbReference>
<dbReference type="SUPFAM" id="SSF54373">
    <property type="entry name" value="FAD-linked reductases, C-terminal domain"/>
    <property type="match status" value="1"/>
</dbReference>
<dbReference type="SUPFAM" id="SSF51905">
    <property type="entry name" value="FAD/NAD(P)-binding domain"/>
    <property type="match status" value="1"/>
</dbReference>
<dbReference type="Gene3D" id="3.50.50.60">
    <property type="entry name" value="FAD/NAD(P)-binding domain"/>
    <property type="match status" value="1"/>
</dbReference>
<gene>
    <name evidence="4" type="ORF">GJR97_16165</name>
</gene>
<proteinExistence type="predicted"/>
<evidence type="ECO:0000313" key="5">
    <source>
        <dbReference type="Proteomes" id="UP000476511"/>
    </source>
</evidence>
<dbReference type="PRINTS" id="PR00420">
    <property type="entry name" value="RNGMNOXGNASE"/>
</dbReference>
<dbReference type="PANTHER" id="PTHR13789">
    <property type="entry name" value="MONOOXYGENASE"/>
    <property type="match status" value="1"/>
</dbReference>
<dbReference type="RefSeq" id="WP_154347808.1">
    <property type="nucleotide sequence ID" value="NZ_WKJD01000021.1"/>
</dbReference>
<sequence>MKILIVGAGIGGLATALSLHDAGIRDITIIEQVHELRPLGVGINLLPHAVRELTELGLGDEVARIGMPTSRLTYTNRFGQEIWSEPRGLDAGYRWPQYSVHRGELQMLLLAAVRSRLGAERVRLGLAAVSSDPRTDATSVTFREASGEERTLTADVVIAADGIHSALRKQRYPDEGDPVWNRLILWRGTAIAPAYLDGRTMIMAGDGLQKFVAYPLETPRPDGLARINFIAEYRASAGDTGISDWNRAVDPSRVIDMFADWRFDWLDVPGLIAASDQVLEYPMVDRDPVDRWTWGTQTLLGDAAHAMYPIGSNGASQAILDARTVARELATTADASAALAAYEHARRPVTAALTLSNRSLGPERVMQLAYERAPQGFDDIEQVVPLAERQRIAAEYKQAAGFDPSLLNDRPSLSVRPMAEGAGR</sequence>
<protein>
    <submittedName>
        <fullName evidence="4">Flavin-dependent oxidoreductase</fullName>
    </submittedName>
</protein>
<dbReference type="InterPro" id="IPR002938">
    <property type="entry name" value="FAD-bd"/>
</dbReference>
<dbReference type="Pfam" id="PF01494">
    <property type="entry name" value="FAD_binding_3"/>
    <property type="match status" value="2"/>
</dbReference>
<accession>A0A6L5R5J9</accession>
<feature type="domain" description="FAD-binding" evidence="3">
    <location>
        <begin position="2"/>
        <end position="170"/>
    </location>
</feature>
<dbReference type="NCBIfam" id="NF005720">
    <property type="entry name" value="PRK07538.1"/>
    <property type="match status" value="1"/>
</dbReference>
<name>A0A6L5R5J9_9MICO</name>
<evidence type="ECO:0000313" key="4">
    <source>
        <dbReference type="EMBL" id="MRX45249.1"/>
    </source>
</evidence>
<dbReference type="EMBL" id="WKJD01000021">
    <property type="protein sequence ID" value="MRX45249.1"/>
    <property type="molecule type" value="Genomic_DNA"/>
</dbReference>
<reference evidence="4 5" key="1">
    <citation type="submission" date="2019-11" db="EMBL/GenBank/DDBJ databases">
        <title>Agromyces kandeliae sp. nov., isolated from mangrove soil.</title>
        <authorList>
            <person name="Wang R."/>
        </authorList>
    </citation>
    <scope>NUCLEOTIDE SEQUENCE [LARGE SCALE GENOMIC DNA]</scope>
    <source>
        <strain evidence="4 5">Q22</strain>
    </source>
</reference>
<evidence type="ECO:0000256" key="1">
    <source>
        <dbReference type="ARBA" id="ARBA00023002"/>
    </source>
</evidence>
<dbReference type="InterPro" id="IPR036188">
    <property type="entry name" value="FAD/NAD-bd_sf"/>
</dbReference>
<feature type="domain" description="FAD-binding" evidence="3">
    <location>
        <begin position="289"/>
        <end position="353"/>
    </location>
</feature>
<dbReference type="Gene3D" id="3.30.9.30">
    <property type="match status" value="1"/>
</dbReference>
<keyword evidence="1" id="KW-0560">Oxidoreductase</keyword>
<keyword evidence="5" id="KW-1185">Reference proteome</keyword>
<organism evidence="4 5">
    <name type="scientific">Agromyces kandeliae</name>
    <dbReference type="NCBI Taxonomy" id="2666141"/>
    <lineage>
        <taxon>Bacteria</taxon>
        <taxon>Bacillati</taxon>
        <taxon>Actinomycetota</taxon>
        <taxon>Actinomycetes</taxon>
        <taxon>Micrococcales</taxon>
        <taxon>Microbacteriaceae</taxon>
        <taxon>Agromyces</taxon>
    </lineage>
</organism>
<dbReference type="GO" id="GO:0071949">
    <property type="term" value="F:FAD binding"/>
    <property type="evidence" value="ECO:0007669"/>
    <property type="project" value="InterPro"/>
</dbReference>
<dbReference type="InterPro" id="IPR050493">
    <property type="entry name" value="FAD-dep_Monooxygenase_BioMet"/>
</dbReference>
<dbReference type="AlphaFoldDB" id="A0A6L5R5J9"/>
<evidence type="ECO:0000256" key="2">
    <source>
        <dbReference type="ARBA" id="ARBA00023033"/>
    </source>
</evidence>